<dbReference type="InterPro" id="IPR041677">
    <property type="entry name" value="DNA2/NAM7_AAA_11"/>
</dbReference>
<protein>
    <submittedName>
        <fullName evidence="9">Putative DNA helicase</fullName>
    </submittedName>
</protein>
<dbReference type="PANTHER" id="PTHR43788:SF8">
    <property type="entry name" value="DNA-BINDING PROTEIN SMUBP-2"/>
    <property type="match status" value="1"/>
</dbReference>
<dbReference type="Proteomes" id="UP000276886">
    <property type="component" value="Unassembled WGS sequence"/>
</dbReference>
<dbReference type="SUPFAM" id="SSF52540">
    <property type="entry name" value="P-loop containing nucleoside triphosphate hydrolases"/>
    <property type="match status" value="1"/>
</dbReference>
<comment type="similarity">
    <text evidence="1">Belongs to the DNA2/NAM7 helicase family.</text>
</comment>
<dbReference type="SUPFAM" id="SSF52980">
    <property type="entry name" value="Restriction endonuclease-like"/>
    <property type="match status" value="1"/>
</dbReference>
<dbReference type="Pfam" id="PF13086">
    <property type="entry name" value="AAA_11"/>
    <property type="match status" value="1"/>
</dbReference>
<keyword evidence="4 9" id="KW-0347">Helicase</keyword>
<keyword evidence="3" id="KW-0378">Hydrolase</keyword>
<evidence type="ECO:0000256" key="4">
    <source>
        <dbReference type="ARBA" id="ARBA00022806"/>
    </source>
</evidence>
<dbReference type="Pfam" id="PF13087">
    <property type="entry name" value="AAA_12"/>
    <property type="match status" value="1"/>
</dbReference>
<reference evidence="9 10" key="1">
    <citation type="submission" date="2018-08" db="EMBL/GenBank/DDBJ databases">
        <title>Recombination of ecologically and evolutionarily significant loci maintains genetic cohesion in the Pseudomonas syringae species complex.</title>
        <authorList>
            <person name="Dillon M."/>
            <person name="Thakur S."/>
            <person name="Almeida R.N.D."/>
            <person name="Weir B.S."/>
            <person name="Guttman D.S."/>
        </authorList>
    </citation>
    <scope>NUCLEOTIDE SEQUENCE [LARGE SCALE GENOMIC DNA]</scope>
    <source>
        <strain evidence="9 10">ICMP 2788</strain>
    </source>
</reference>
<dbReference type="GO" id="GO:0043139">
    <property type="term" value="F:5'-3' DNA helicase activity"/>
    <property type="evidence" value="ECO:0007669"/>
    <property type="project" value="TreeGrafter"/>
</dbReference>
<comment type="caution">
    <text evidence="9">The sequence shown here is derived from an EMBL/GenBank/DDBJ whole genome shotgun (WGS) entry which is preliminary data.</text>
</comment>
<dbReference type="CDD" id="cd18808">
    <property type="entry name" value="SF1_C_Upf1"/>
    <property type="match status" value="1"/>
</dbReference>
<evidence type="ECO:0000256" key="1">
    <source>
        <dbReference type="ARBA" id="ARBA00007913"/>
    </source>
</evidence>
<keyword evidence="5" id="KW-0067">ATP-binding</keyword>
<accession>A0A3M3UA58</accession>
<name>A0A3M3UA58_PSESJ</name>
<dbReference type="Gene3D" id="3.40.960.10">
    <property type="entry name" value="VSR Endonuclease"/>
    <property type="match status" value="1"/>
</dbReference>
<proteinExistence type="inferred from homology"/>
<evidence type="ECO:0000259" key="7">
    <source>
        <dbReference type="Pfam" id="PF13087"/>
    </source>
</evidence>
<feature type="domain" description="DNA2/NAM7 helicase helicase" evidence="6">
    <location>
        <begin position="389"/>
        <end position="453"/>
    </location>
</feature>
<evidence type="ECO:0000313" key="9">
    <source>
        <dbReference type="EMBL" id="RMO29980.1"/>
    </source>
</evidence>
<feature type="domain" description="DNA2/NAM7 helicase-like C-terminal" evidence="7">
    <location>
        <begin position="1161"/>
        <end position="1342"/>
    </location>
</feature>
<dbReference type="InterPro" id="IPR011335">
    <property type="entry name" value="Restrct_endonuc-II-like"/>
</dbReference>
<dbReference type="InterPro" id="IPR027417">
    <property type="entry name" value="P-loop_NTPase"/>
</dbReference>
<dbReference type="PANTHER" id="PTHR43788">
    <property type="entry name" value="DNA2/NAM7 HELICASE FAMILY MEMBER"/>
    <property type="match status" value="1"/>
</dbReference>
<dbReference type="InterPro" id="IPR049468">
    <property type="entry name" value="Restrct_endonuc-II-like_dom"/>
</dbReference>
<evidence type="ECO:0000256" key="2">
    <source>
        <dbReference type="ARBA" id="ARBA00022741"/>
    </source>
</evidence>
<dbReference type="Gene3D" id="3.40.50.300">
    <property type="entry name" value="P-loop containing nucleotide triphosphate hydrolases"/>
    <property type="match status" value="3"/>
</dbReference>
<evidence type="ECO:0000259" key="6">
    <source>
        <dbReference type="Pfam" id="PF13086"/>
    </source>
</evidence>
<dbReference type="InterPro" id="IPR041679">
    <property type="entry name" value="DNA2/NAM7-like_C"/>
</dbReference>
<evidence type="ECO:0000313" key="10">
    <source>
        <dbReference type="Proteomes" id="UP000276886"/>
    </source>
</evidence>
<evidence type="ECO:0000256" key="5">
    <source>
        <dbReference type="ARBA" id="ARBA00022840"/>
    </source>
</evidence>
<dbReference type="Pfam" id="PF18741">
    <property type="entry name" value="MTES_1575"/>
    <property type="match status" value="1"/>
</dbReference>
<gene>
    <name evidence="9" type="ORF">ALQ44_02941</name>
</gene>
<dbReference type="InterPro" id="IPR050534">
    <property type="entry name" value="Coronavir_polyprotein_1ab"/>
</dbReference>
<organism evidence="9 10">
    <name type="scientific">Pseudomonas syringae pv. pisi</name>
    <dbReference type="NCBI Taxonomy" id="59510"/>
    <lineage>
        <taxon>Bacteria</taxon>
        <taxon>Pseudomonadati</taxon>
        <taxon>Pseudomonadota</taxon>
        <taxon>Gammaproteobacteria</taxon>
        <taxon>Pseudomonadales</taxon>
        <taxon>Pseudomonadaceae</taxon>
        <taxon>Pseudomonas</taxon>
        <taxon>Pseudomonas syringae</taxon>
    </lineage>
</organism>
<dbReference type="EMBL" id="RBPQ01000083">
    <property type="protein sequence ID" value="RMO29980.1"/>
    <property type="molecule type" value="Genomic_DNA"/>
</dbReference>
<dbReference type="GO" id="GO:0005524">
    <property type="term" value="F:ATP binding"/>
    <property type="evidence" value="ECO:0007669"/>
    <property type="project" value="UniProtKB-KW"/>
</dbReference>
<dbReference type="GO" id="GO:0016787">
    <property type="term" value="F:hydrolase activity"/>
    <property type="evidence" value="ECO:0007669"/>
    <property type="project" value="UniProtKB-KW"/>
</dbReference>
<dbReference type="InterPro" id="IPR047187">
    <property type="entry name" value="SF1_C_Upf1"/>
</dbReference>
<evidence type="ECO:0000259" key="8">
    <source>
        <dbReference type="Pfam" id="PF18741"/>
    </source>
</evidence>
<keyword evidence="2" id="KW-0547">Nucleotide-binding</keyword>
<evidence type="ECO:0000256" key="3">
    <source>
        <dbReference type="ARBA" id="ARBA00022801"/>
    </source>
</evidence>
<feature type="domain" description="Restriction endonuclease type II-like" evidence="8">
    <location>
        <begin position="1385"/>
        <end position="1478"/>
    </location>
</feature>
<sequence>MLRSMNMQRTPNELLSRLFEYAEESLKELDPSRFQLTSSVNDVYQPAALLDLPGLHFDLQFPGDNVWLQIERLEESRAPTPVGGGYSPLITVSNNPAKPPVLAEQALHQRIREQQDQDPEGDIAVIESEGRAQALAALTTYLVQWHEWAEHEKPRRRTISFYGDMFALMQQMETGKSARELVWGIGVSAWTLTINDVQQGFNYPLLTQALDISLNEQSMAVEVRPRATEPMIEFDALINANVPGASECERAIRDHLGRHADAPLNPFLPSTFGDVLKLSARSLDSKGKYAELMRDGAQRFPEPSETLQVSDAWVVFARPKPSNWLINDLRKIREKLKECLELPAGPLALVTPASTIALDYQHVNFRGLSSRSMDGSTAEPKELYFPLPYNDEQVTIVQRLEHAPGVTVQGPPGTGKTHTIANIICHYLATGKRVLVTSRGEQALKVLQSKIPAEVRPLTVALLTSDREGIRQFQGSIEAIQHQVSQINPSLARGEIDRLHQSIDLAHTKLVKLDRRVNEVALTQLSDIQVGDAKYRAEELAELLMKGADQYAWFDDVLSLSPEHSLPFDGEVGKNLRQARRELGNDLVYVDASLPEVEQLPAAADIGKLHGSLCKLKSLEHALGQGELKPLKSDSEIVIAAARELVLELSLCEEKLEVLHEGGESEIPWSLELRLKAAGRRYDSELSVLVGMLPVAQALIQRRKVMLENFVEFPDEALDCEKTAEAVERAADTGKPFGLMSFGASQAKAHISHVRINGSAPKSSEQWKTVLDYLKLHADVRSFSARWNPLAETLGIPRLQSGMAHLRELELTIIAVQAAVDLTAHYVDKVQPLCEAVFADAPDSMHRLTIAEIRGLRDQLNQNLARFDLSLAAAALAILQAQVAGDSPVAHRLRSFVLECLGSPDQDSHRIVSLYVDLLTELQRIKALGGHLNHVREGAHQVMKARAQKLSERLLTVPVENGAEDLALPSSWKEAWQHARIRSHLESIEARHELVELNSKRVKLETGLARMYREVVSRAAWLSTKANASPMVLQALAGYSTAIRKIGQGTGPNAERYRRDAQQCMQDAAGAVPCWIMSHAKISESMPAEIGAFDLVIVDEASQSDLWALPAIVRAKKVLVVGDDKQVSPDGGFKSGKRIGELRNRYLNDQPYGADMTPDKSLYDLASRVFAGHMVMLREHFRCVPPIISYSNQFYGGAIQPLRIPRPSERLDPPLVDIYVKDGVRNKKGCNKLEAEAIAEEIQALIKNDKYAGRSIGVVTLLGGMEQAKFIDSLVRERCPAAELHAREFACGDASTFQGSERDIIFISLVADPENCHPLSGNAAEQRFNVAASRARDRMYLIRSVTLDHLSQKDVRRTLLEYFSKPLTEEEVDQDGLIKLCESGFEQQVFTRLVERGYRVIPQVKSGAFRLDMVVEGANDNRLAIECDGDAFHGPDRWEADMNRQRILERAGWTFWRCFASSWSMHKEEIFAELLQRLADLGIEPTHALDKLPAVVELREWSPAVASSQDDEDEDIEVLNTLTIEGEEQALSL</sequence>